<dbReference type="GO" id="GO:0008233">
    <property type="term" value="F:peptidase activity"/>
    <property type="evidence" value="ECO:0007669"/>
    <property type="project" value="UniProtKB-KW"/>
</dbReference>
<evidence type="ECO:0000256" key="6">
    <source>
        <dbReference type="RuleBase" id="RU004432"/>
    </source>
</evidence>
<dbReference type="InterPro" id="IPR003593">
    <property type="entry name" value="AAA+_ATPase"/>
</dbReference>
<dbReference type="GO" id="GO:0005737">
    <property type="term" value="C:cytoplasm"/>
    <property type="evidence" value="ECO:0007669"/>
    <property type="project" value="TreeGrafter"/>
</dbReference>
<dbReference type="EMBL" id="DXAV01000002">
    <property type="protein sequence ID" value="HIZ90507.1"/>
    <property type="molecule type" value="Genomic_DNA"/>
</dbReference>
<dbReference type="CDD" id="cd00009">
    <property type="entry name" value="AAA"/>
    <property type="match status" value="1"/>
</dbReference>
<feature type="coiled-coil region" evidence="7">
    <location>
        <begin position="447"/>
        <end position="511"/>
    </location>
</feature>
<evidence type="ECO:0000259" key="9">
    <source>
        <dbReference type="PROSITE" id="PS50151"/>
    </source>
</evidence>
<evidence type="ECO:0000256" key="8">
    <source>
        <dbReference type="SAM" id="MobiDB-lite"/>
    </source>
</evidence>
<dbReference type="InterPro" id="IPR001270">
    <property type="entry name" value="ClpA/B"/>
</dbReference>
<dbReference type="GO" id="GO:0006508">
    <property type="term" value="P:proteolysis"/>
    <property type="evidence" value="ECO:0007669"/>
    <property type="project" value="UniProtKB-KW"/>
</dbReference>
<reference evidence="11" key="1">
    <citation type="journal article" date="2021" name="PeerJ">
        <title>Extensive microbial diversity within the chicken gut microbiome revealed by metagenomics and culture.</title>
        <authorList>
            <person name="Gilroy R."/>
            <person name="Ravi A."/>
            <person name="Getino M."/>
            <person name="Pursley I."/>
            <person name="Horton D.L."/>
            <person name="Alikhan N.F."/>
            <person name="Baker D."/>
            <person name="Gharbi K."/>
            <person name="Hall N."/>
            <person name="Watson M."/>
            <person name="Adriaenssens E.M."/>
            <person name="Foster-Nyarko E."/>
            <person name="Jarju S."/>
            <person name="Secka A."/>
            <person name="Antonio M."/>
            <person name="Oren A."/>
            <person name="Chaudhuri R.R."/>
            <person name="La Ragione R."/>
            <person name="Hildebrand F."/>
            <person name="Pallen M.J."/>
        </authorList>
    </citation>
    <scope>NUCLEOTIDE SEQUENCE</scope>
    <source>
        <strain evidence="11">CHK118-2852</strain>
    </source>
</reference>
<dbReference type="SUPFAM" id="SSF81923">
    <property type="entry name" value="Double Clp-N motif"/>
    <property type="match status" value="1"/>
</dbReference>
<dbReference type="InterPro" id="IPR050130">
    <property type="entry name" value="ClpA_ClpB"/>
</dbReference>
<dbReference type="AlphaFoldDB" id="A0A9D2GV02"/>
<dbReference type="SMART" id="SM00382">
    <property type="entry name" value="AAA"/>
    <property type="match status" value="2"/>
</dbReference>
<feature type="compositionally biased region" description="Acidic residues" evidence="8">
    <location>
        <begin position="153"/>
        <end position="162"/>
    </location>
</feature>
<dbReference type="InterPro" id="IPR028299">
    <property type="entry name" value="ClpA/B_CS2"/>
</dbReference>
<evidence type="ECO:0000256" key="7">
    <source>
        <dbReference type="SAM" id="Coils"/>
    </source>
</evidence>
<feature type="non-terminal residue" evidence="11">
    <location>
        <position position="696"/>
    </location>
</feature>
<dbReference type="FunFam" id="3.40.50.300:FF:000025">
    <property type="entry name" value="ATP-dependent Clp protease subunit"/>
    <property type="match status" value="1"/>
</dbReference>
<dbReference type="InterPro" id="IPR036628">
    <property type="entry name" value="Clp_N_dom_sf"/>
</dbReference>
<sequence>MNSQFSQRVSDVLTYSKEEANRLRNSVIGPEHLLLGILRDGSGKAMEVLMKLDADVNQIKRNLEENMEAEDDLLPEAEIPLSLTATRILKICILEARLLKSEQADTEHLLLAILKDGNNMAATVLMDNGITYQDVYDVLTMKSANPNAGMGFTEDDDDEEDVAPSRSGQEGSRGGMGSSSASAQTATRRPANDTPVLDNFGTDITRAAAEGKLDPVVGREREIERLAQILSRRKKNNPVLIGEPGVGKSAIVEGLALRITQRKVSRILFDKRVIMLDMSSVVAGTKYRGQFEERIRSIINELQKNPNVILFIDEIHTIVGAGAAAGTMDAANMLKPALARGEIQCIGATTLDEYRKSIEKDGALERRFQKVIVEPTTAEETLQILKNIKEKYEDHHNVRYTDAALEACVKLSARYINDRNFPDKAIDALDEAGSRVHLTNISAPKEIEEQERLIENARLQKTEAVKAQNFELAAGYRDREKELTTQLEQMKADWEAQLKEQRQTVDEEEIASVVSMMSGVPVQRMAQAEGLKLAGMKDELQQKVIGQDVAIEKLVKAIVRSRVGLKDPNRPIGTFMFLGPTGVGKTHLAKQLARYLFGSDDALIRVDMSEYMEKFTVSRMVGAAPGYVGYEEGGQLTEKVRRKPYSIVLLDEIEKAHPDVFNILLQVLDEGRLTDNVGRTIDFKNTVIIMTSNIGT</sequence>
<dbReference type="Pfam" id="PF17871">
    <property type="entry name" value="AAA_lid_9"/>
    <property type="match status" value="1"/>
</dbReference>
<name>A0A9D2GV02_9BACE</name>
<evidence type="ECO:0000259" key="10">
    <source>
        <dbReference type="PROSITE" id="PS51903"/>
    </source>
</evidence>
<dbReference type="InterPro" id="IPR027417">
    <property type="entry name" value="P-loop_NTPase"/>
</dbReference>
<dbReference type="Pfam" id="PF07724">
    <property type="entry name" value="AAA_2"/>
    <property type="match status" value="1"/>
</dbReference>
<dbReference type="PANTHER" id="PTHR11638:SF18">
    <property type="entry name" value="HEAT SHOCK PROTEIN 104"/>
    <property type="match status" value="1"/>
</dbReference>
<dbReference type="InterPro" id="IPR018368">
    <property type="entry name" value="ClpA/B_CS1"/>
</dbReference>
<dbReference type="PROSITE" id="PS00871">
    <property type="entry name" value="CLPAB_2"/>
    <property type="match status" value="1"/>
</dbReference>
<dbReference type="PRINTS" id="PR00300">
    <property type="entry name" value="CLPPROTEASEA"/>
</dbReference>
<dbReference type="PROSITE" id="PS50151">
    <property type="entry name" value="UVR"/>
    <property type="match status" value="1"/>
</dbReference>
<keyword evidence="7" id="KW-0175">Coiled coil</keyword>
<keyword evidence="3 6" id="KW-0067">ATP-binding</keyword>
<dbReference type="Pfam" id="PF02861">
    <property type="entry name" value="Clp_N"/>
    <property type="match status" value="1"/>
</dbReference>
<dbReference type="SUPFAM" id="SSF52540">
    <property type="entry name" value="P-loop containing nucleoside triphosphate hydrolases"/>
    <property type="match status" value="2"/>
</dbReference>
<dbReference type="InterPro" id="IPR001943">
    <property type="entry name" value="UVR_dom"/>
</dbReference>
<dbReference type="GO" id="GO:0016887">
    <property type="term" value="F:ATP hydrolysis activity"/>
    <property type="evidence" value="ECO:0007669"/>
    <property type="project" value="InterPro"/>
</dbReference>
<dbReference type="GO" id="GO:0005524">
    <property type="term" value="F:ATP binding"/>
    <property type="evidence" value="ECO:0007669"/>
    <property type="project" value="UniProtKB-KW"/>
</dbReference>
<dbReference type="GO" id="GO:0034605">
    <property type="term" value="P:cellular response to heat"/>
    <property type="evidence" value="ECO:0007669"/>
    <property type="project" value="TreeGrafter"/>
</dbReference>
<dbReference type="Gene3D" id="4.10.860.10">
    <property type="entry name" value="UVR domain"/>
    <property type="match status" value="1"/>
</dbReference>
<keyword evidence="1 5" id="KW-0677">Repeat</keyword>
<evidence type="ECO:0000256" key="5">
    <source>
        <dbReference type="PROSITE-ProRule" id="PRU01251"/>
    </source>
</evidence>
<gene>
    <name evidence="11" type="ORF">H9807_00060</name>
</gene>
<evidence type="ECO:0000313" key="12">
    <source>
        <dbReference type="Proteomes" id="UP000824108"/>
    </source>
</evidence>
<evidence type="ECO:0000256" key="2">
    <source>
        <dbReference type="ARBA" id="ARBA00022741"/>
    </source>
</evidence>
<dbReference type="Gene3D" id="1.10.1780.10">
    <property type="entry name" value="Clp, N-terminal domain"/>
    <property type="match status" value="1"/>
</dbReference>
<feature type="domain" description="UVR" evidence="9">
    <location>
        <begin position="451"/>
        <end position="486"/>
    </location>
</feature>
<comment type="caution">
    <text evidence="11">The sequence shown here is derived from an EMBL/GenBank/DDBJ whole genome shotgun (WGS) entry which is preliminary data.</text>
</comment>
<dbReference type="Gene3D" id="3.40.50.300">
    <property type="entry name" value="P-loop containing nucleotide triphosphate hydrolases"/>
    <property type="match status" value="2"/>
</dbReference>
<proteinExistence type="inferred from homology"/>
<keyword evidence="11" id="KW-0645">Protease</keyword>
<evidence type="ECO:0000256" key="3">
    <source>
        <dbReference type="ARBA" id="ARBA00022840"/>
    </source>
</evidence>
<keyword evidence="2 6" id="KW-0547">Nucleotide-binding</keyword>
<dbReference type="InterPro" id="IPR004176">
    <property type="entry name" value="Clp_R_N"/>
</dbReference>
<evidence type="ECO:0000256" key="4">
    <source>
        <dbReference type="ARBA" id="ARBA00023186"/>
    </source>
</evidence>
<evidence type="ECO:0000313" key="11">
    <source>
        <dbReference type="EMBL" id="HIZ90507.1"/>
    </source>
</evidence>
<dbReference type="InterPro" id="IPR003959">
    <property type="entry name" value="ATPase_AAA_core"/>
</dbReference>
<organism evidence="11 12">
    <name type="scientific">Candidatus Bacteroides merdavium</name>
    <dbReference type="NCBI Taxonomy" id="2838472"/>
    <lineage>
        <taxon>Bacteria</taxon>
        <taxon>Pseudomonadati</taxon>
        <taxon>Bacteroidota</taxon>
        <taxon>Bacteroidia</taxon>
        <taxon>Bacteroidales</taxon>
        <taxon>Bacteroidaceae</taxon>
        <taxon>Bacteroides</taxon>
    </lineage>
</organism>
<dbReference type="CDD" id="cd19499">
    <property type="entry name" value="RecA-like_ClpB_Hsp104-like"/>
    <property type="match status" value="1"/>
</dbReference>
<dbReference type="Pfam" id="PF00004">
    <property type="entry name" value="AAA"/>
    <property type="match status" value="1"/>
</dbReference>
<keyword evidence="11" id="KW-0378">Hydrolase</keyword>
<keyword evidence="4 6" id="KW-0143">Chaperone</keyword>
<dbReference type="Proteomes" id="UP000824108">
    <property type="component" value="Unassembled WGS sequence"/>
</dbReference>
<dbReference type="PROSITE" id="PS00870">
    <property type="entry name" value="CLPAB_1"/>
    <property type="match status" value="1"/>
</dbReference>
<dbReference type="PROSITE" id="PS51903">
    <property type="entry name" value="CLP_R"/>
    <property type="match status" value="1"/>
</dbReference>
<accession>A0A9D2GV02</accession>
<evidence type="ECO:0000256" key="1">
    <source>
        <dbReference type="ARBA" id="ARBA00022737"/>
    </source>
</evidence>
<reference evidence="11" key="2">
    <citation type="submission" date="2021-04" db="EMBL/GenBank/DDBJ databases">
        <authorList>
            <person name="Gilroy R."/>
        </authorList>
    </citation>
    <scope>NUCLEOTIDE SEQUENCE</scope>
    <source>
        <strain evidence="11">CHK118-2852</strain>
    </source>
</reference>
<dbReference type="InterPro" id="IPR041546">
    <property type="entry name" value="ClpA/ClpB_AAA_lid"/>
</dbReference>
<dbReference type="PANTHER" id="PTHR11638">
    <property type="entry name" value="ATP-DEPENDENT CLP PROTEASE"/>
    <property type="match status" value="1"/>
</dbReference>
<feature type="region of interest" description="Disordered" evidence="8">
    <location>
        <begin position="147"/>
        <end position="199"/>
    </location>
</feature>
<protein>
    <submittedName>
        <fullName evidence="11">ATP-dependent Clp protease ATP-binding subunit</fullName>
    </submittedName>
</protein>
<feature type="compositionally biased region" description="Low complexity" evidence="8">
    <location>
        <begin position="178"/>
        <end position="189"/>
    </location>
</feature>
<dbReference type="Gene3D" id="1.10.8.60">
    <property type="match status" value="1"/>
</dbReference>
<dbReference type="FunFam" id="3.40.50.300:FF:000010">
    <property type="entry name" value="Chaperone clpB 1, putative"/>
    <property type="match status" value="1"/>
</dbReference>
<feature type="domain" description="Clp R" evidence="10">
    <location>
        <begin position="1"/>
        <end position="147"/>
    </location>
</feature>
<comment type="similarity">
    <text evidence="6">Belongs to the ClpA/ClpB family.</text>
</comment>